<name>A0ABT3FST6_9BACT</name>
<evidence type="ECO:0000256" key="1">
    <source>
        <dbReference type="SAM" id="MobiDB-lite"/>
    </source>
</evidence>
<evidence type="ECO:0000313" key="2">
    <source>
        <dbReference type="EMBL" id="MCW1886644.1"/>
    </source>
</evidence>
<sequence length="44" mass="4732">MRQEPEIEARLQNCFDRTRSDADHGGTGSPSALKVTSGRLAESG</sequence>
<reference evidence="2 3" key="1">
    <citation type="submission" date="2022-10" db="EMBL/GenBank/DDBJ databases">
        <title>Luteolibacter flavescens strain MCCC 1K03193, whole genome shotgun sequencing project.</title>
        <authorList>
            <person name="Zhao G."/>
            <person name="Shen L."/>
        </authorList>
    </citation>
    <scope>NUCLEOTIDE SEQUENCE [LARGE SCALE GENOMIC DNA]</scope>
    <source>
        <strain evidence="2 3">MCCC 1K03193</strain>
    </source>
</reference>
<proteinExistence type="predicted"/>
<dbReference type="EMBL" id="JAPDDS010000011">
    <property type="protein sequence ID" value="MCW1886644.1"/>
    <property type="molecule type" value="Genomic_DNA"/>
</dbReference>
<dbReference type="Proteomes" id="UP001207930">
    <property type="component" value="Unassembled WGS sequence"/>
</dbReference>
<keyword evidence="3" id="KW-1185">Reference proteome</keyword>
<accession>A0ABT3FST6</accession>
<gene>
    <name evidence="2" type="ORF">OKA04_18035</name>
</gene>
<protein>
    <submittedName>
        <fullName evidence="2">Uncharacterized protein</fullName>
    </submittedName>
</protein>
<evidence type="ECO:0000313" key="3">
    <source>
        <dbReference type="Proteomes" id="UP001207930"/>
    </source>
</evidence>
<comment type="caution">
    <text evidence="2">The sequence shown here is derived from an EMBL/GenBank/DDBJ whole genome shotgun (WGS) entry which is preliminary data.</text>
</comment>
<feature type="region of interest" description="Disordered" evidence="1">
    <location>
        <begin position="17"/>
        <end position="44"/>
    </location>
</feature>
<organism evidence="2 3">
    <name type="scientific">Luteolibacter flavescens</name>
    <dbReference type="NCBI Taxonomy" id="1859460"/>
    <lineage>
        <taxon>Bacteria</taxon>
        <taxon>Pseudomonadati</taxon>
        <taxon>Verrucomicrobiota</taxon>
        <taxon>Verrucomicrobiia</taxon>
        <taxon>Verrucomicrobiales</taxon>
        <taxon>Verrucomicrobiaceae</taxon>
        <taxon>Luteolibacter</taxon>
    </lineage>
</organism>
<dbReference type="RefSeq" id="WP_264502599.1">
    <property type="nucleotide sequence ID" value="NZ_JAPDDS010000011.1"/>
</dbReference>